<dbReference type="AlphaFoldDB" id="A0A1G5R0W3"/>
<feature type="domain" description="HTH lysR-type" evidence="5">
    <location>
        <begin position="44"/>
        <end position="101"/>
    </location>
</feature>
<sequence>MCWRKPLGLAFASTKKRAIVADPFIKINNAFIMEPMNDFDYLSLDGRALRLFIAVLEAGSVTAAAERLGVTQSAVSHTLEKLRNITGDPLFVKSGRGIVATAYAETLGERARTVLEGMKAIAQPPDFDPVTARREFTVAANDFQRDLLLPRVLRSLCEEAPGIRLRVIPAGIPEVELLREDRCDLIITPRPPQGSDVHTEQLLEDRLVCFYDRRQTQPPRDLAAYLAARHIGLQYEDSEKADFEKQFRALGIHRDVAVVVDNVAGIPAFMRGTGLLAILPSLLDSGLMREFAWCEPPFDLDALPLFQVWHRRHDEDAAHRWLRSKLTAAAGDVIINRSPRAQWKPKIK</sequence>
<keyword evidence="3 6" id="KW-0238">DNA-binding</keyword>
<dbReference type="CDD" id="cd08417">
    <property type="entry name" value="PBP2_Nitroaromatics_like"/>
    <property type="match status" value="1"/>
</dbReference>
<dbReference type="Proteomes" id="UP000199648">
    <property type="component" value="Unassembled WGS sequence"/>
</dbReference>
<dbReference type="STRING" id="415747.SAMN03097708_03190"/>
<evidence type="ECO:0000256" key="3">
    <source>
        <dbReference type="ARBA" id="ARBA00023125"/>
    </source>
</evidence>
<evidence type="ECO:0000256" key="1">
    <source>
        <dbReference type="ARBA" id="ARBA00009437"/>
    </source>
</evidence>
<dbReference type="SUPFAM" id="SSF46785">
    <property type="entry name" value="Winged helix' DNA-binding domain"/>
    <property type="match status" value="1"/>
</dbReference>
<dbReference type="Pfam" id="PF03466">
    <property type="entry name" value="LysR_substrate"/>
    <property type="match status" value="1"/>
</dbReference>
<keyword evidence="4" id="KW-0804">Transcription</keyword>
<reference evidence="6 7" key="1">
    <citation type="submission" date="2016-10" db="EMBL/GenBank/DDBJ databases">
        <authorList>
            <person name="de Groot N.N."/>
        </authorList>
    </citation>
    <scope>NUCLEOTIDE SEQUENCE [LARGE SCALE GENOMIC DNA]</scope>
    <source>
        <strain evidence="6 7">HLD2</strain>
    </source>
</reference>
<gene>
    <name evidence="6" type="ORF">SAMN03097708_03190</name>
</gene>
<dbReference type="InterPro" id="IPR000847">
    <property type="entry name" value="LysR_HTH_N"/>
</dbReference>
<dbReference type="GO" id="GO:0003700">
    <property type="term" value="F:DNA-binding transcription factor activity"/>
    <property type="evidence" value="ECO:0007669"/>
    <property type="project" value="InterPro"/>
</dbReference>
<dbReference type="GO" id="GO:0003677">
    <property type="term" value="F:DNA binding"/>
    <property type="evidence" value="ECO:0007669"/>
    <property type="project" value="UniProtKB-KW"/>
</dbReference>
<dbReference type="InterPro" id="IPR036390">
    <property type="entry name" value="WH_DNA-bd_sf"/>
</dbReference>
<dbReference type="InterPro" id="IPR050389">
    <property type="entry name" value="LysR-type_TF"/>
</dbReference>
<evidence type="ECO:0000259" key="5">
    <source>
        <dbReference type="PROSITE" id="PS50931"/>
    </source>
</evidence>
<protein>
    <submittedName>
        <fullName evidence="6">DNA-binding transcriptional regulator, LysR family</fullName>
    </submittedName>
</protein>
<evidence type="ECO:0000313" key="6">
    <source>
        <dbReference type="EMBL" id="SCZ67735.1"/>
    </source>
</evidence>
<comment type="similarity">
    <text evidence="1">Belongs to the LysR transcriptional regulatory family.</text>
</comment>
<dbReference type="InterPro" id="IPR036388">
    <property type="entry name" value="WH-like_DNA-bd_sf"/>
</dbReference>
<dbReference type="SUPFAM" id="SSF53850">
    <property type="entry name" value="Periplasmic binding protein-like II"/>
    <property type="match status" value="1"/>
</dbReference>
<proteinExistence type="inferred from homology"/>
<dbReference type="Gene3D" id="3.40.190.10">
    <property type="entry name" value="Periplasmic binding protein-like II"/>
    <property type="match status" value="2"/>
</dbReference>
<dbReference type="InterPro" id="IPR037402">
    <property type="entry name" value="YidZ_PBP2"/>
</dbReference>
<organism evidence="6 7">
    <name type="scientific">Thiohalomonas denitrificans</name>
    <dbReference type="NCBI Taxonomy" id="415747"/>
    <lineage>
        <taxon>Bacteria</taxon>
        <taxon>Pseudomonadati</taxon>
        <taxon>Pseudomonadota</taxon>
        <taxon>Gammaproteobacteria</taxon>
        <taxon>Thiohalomonadales</taxon>
        <taxon>Thiohalomonadaceae</taxon>
        <taxon>Thiohalomonas</taxon>
    </lineage>
</organism>
<evidence type="ECO:0000313" key="7">
    <source>
        <dbReference type="Proteomes" id="UP000199648"/>
    </source>
</evidence>
<dbReference type="Pfam" id="PF00126">
    <property type="entry name" value="HTH_1"/>
    <property type="match status" value="1"/>
</dbReference>
<dbReference type="EMBL" id="FMWD01000016">
    <property type="protein sequence ID" value="SCZ67735.1"/>
    <property type="molecule type" value="Genomic_DNA"/>
</dbReference>
<dbReference type="InterPro" id="IPR005119">
    <property type="entry name" value="LysR_subst-bd"/>
</dbReference>
<dbReference type="PANTHER" id="PTHR30118">
    <property type="entry name" value="HTH-TYPE TRANSCRIPTIONAL REGULATOR LEUO-RELATED"/>
    <property type="match status" value="1"/>
</dbReference>
<dbReference type="PRINTS" id="PR00039">
    <property type="entry name" value="HTHLYSR"/>
</dbReference>
<dbReference type="PANTHER" id="PTHR30118:SF6">
    <property type="entry name" value="HTH-TYPE TRANSCRIPTIONAL REGULATOR LEUO"/>
    <property type="match status" value="1"/>
</dbReference>
<evidence type="ECO:0000256" key="2">
    <source>
        <dbReference type="ARBA" id="ARBA00023015"/>
    </source>
</evidence>
<evidence type="ECO:0000256" key="4">
    <source>
        <dbReference type="ARBA" id="ARBA00023163"/>
    </source>
</evidence>
<keyword evidence="2" id="KW-0805">Transcription regulation</keyword>
<accession>A0A1G5R0W3</accession>
<name>A0A1G5R0W3_9GAMM</name>
<dbReference type="PROSITE" id="PS50931">
    <property type="entry name" value="HTH_LYSR"/>
    <property type="match status" value="1"/>
</dbReference>
<keyword evidence="7" id="KW-1185">Reference proteome</keyword>
<dbReference type="Gene3D" id="1.10.10.10">
    <property type="entry name" value="Winged helix-like DNA-binding domain superfamily/Winged helix DNA-binding domain"/>
    <property type="match status" value="1"/>
</dbReference>